<keyword evidence="2" id="KW-1185">Reference proteome</keyword>
<dbReference type="SUPFAM" id="SSF55729">
    <property type="entry name" value="Acyl-CoA N-acyltransferases (Nat)"/>
    <property type="match status" value="1"/>
</dbReference>
<dbReference type="Gene3D" id="3.40.630.30">
    <property type="match status" value="1"/>
</dbReference>
<dbReference type="RefSeq" id="WP_284255203.1">
    <property type="nucleotide sequence ID" value="NZ_BAAAQO010000004.1"/>
</dbReference>
<gene>
    <name evidence="1" type="ORF">GCM10025881_35020</name>
</gene>
<dbReference type="EMBL" id="BSVB01000001">
    <property type="protein sequence ID" value="GMA96678.1"/>
    <property type="molecule type" value="Genomic_DNA"/>
</dbReference>
<comment type="caution">
    <text evidence="1">The sequence shown here is derived from an EMBL/GenBank/DDBJ whole genome shotgun (WGS) entry which is preliminary data.</text>
</comment>
<reference evidence="2" key="1">
    <citation type="journal article" date="2019" name="Int. J. Syst. Evol. Microbiol.">
        <title>The Global Catalogue of Microorganisms (GCM) 10K type strain sequencing project: providing services to taxonomists for standard genome sequencing and annotation.</title>
        <authorList>
            <consortium name="The Broad Institute Genomics Platform"/>
            <consortium name="The Broad Institute Genome Sequencing Center for Infectious Disease"/>
            <person name="Wu L."/>
            <person name="Ma J."/>
        </authorList>
    </citation>
    <scope>NUCLEOTIDE SEQUENCE [LARGE SCALE GENOMIC DNA]</scope>
    <source>
        <strain evidence="2">NBRC 108894</strain>
    </source>
</reference>
<dbReference type="Proteomes" id="UP001157034">
    <property type="component" value="Unassembled WGS sequence"/>
</dbReference>
<evidence type="ECO:0000313" key="2">
    <source>
        <dbReference type="Proteomes" id="UP001157034"/>
    </source>
</evidence>
<dbReference type="InterPro" id="IPR016181">
    <property type="entry name" value="Acyl_CoA_acyltransferase"/>
</dbReference>
<evidence type="ECO:0008006" key="3">
    <source>
        <dbReference type="Google" id="ProtNLM"/>
    </source>
</evidence>
<organism evidence="1 2">
    <name type="scientific">Pseudolysinimonas kribbensis</name>
    <dbReference type="NCBI Taxonomy" id="433641"/>
    <lineage>
        <taxon>Bacteria</taxon>
        <taxon>Bacillati</taxon>
        <taxon>Actinomycetota</taxon>
        <taxon>Actinomycetes</taxon>
        <taxon>Micrococcales</taxon>
        <taxon>Microbacteriaceae</taxon>
        <taxon>Pseudolysinimonas</taxon>
    </lineage>
</organism>
<sequence>MAITDPDYPVPSRLTTDEFVLRPIRPTDALADFEAVMETREHLRLWEQSAWPADDFTVEGNRDDLVGLEERHDAHYAYTYTVVDPAGAEALGCVYVFPTGAKFLARSEVTPLGDERWSDVEAVVYLWVRRSRMDAGLDARLLPALRSWFADEWKLSRVVFVTNERFEQQVALIERTDLRRRFELREPGKAGTYLVYG</sequence>
<name>A0ABQ6KB80_9MICO</name>
<evidence type="ECO:0000313" key="1">
    <source>
        <dbReference type="EMBL" id="GMA96678.1"/>
    </source>
</evidence>
<protein>
    <recommendedName>
        <fullName evidence="3">N-acetyltransferase</fullName>
    </recommendedName>
</protein>
<accession>A0ABQ6KB80</accession>
<proteinExistence type="predicted"/>